<dbReference type="InterPro" id="IPR002939">
    <property type="entry name" value="DnaJ_C"/>
</dbReference>
<dbReference type="InterPro" id="IPR036869">
    <property type="entry name" value="J_dom_sf"/>
</dbReference>
<dbReference type="SMART" id="SM00271">
    <property type="entry name" value="DnaJ"/>
    <property type="match status" value="1"/>
</dbReference>
<dbReference type="SUPFAM" id="SSF46565">
    <property type="entry name" value="Chaperone J-domain"/>
    <property type="match status" value="1"/>
</dbReference>
<evidence type="ECO:0000313" key="4">
    <source>
        <dbReference type="Proteomes" id="UP001180020"/>
    </source>
</evidence>
<dbReference type="EMBL" id="JAUJYO010000007">
    <property type="protein sequence ID" value="KAK1311655.1"/>
    <property type="molecule type" value="Genomic_DNA"/>
</dbReference>
<keyword evidence="1" id="KW-0143">Chaperone</keyword>
<dbReference type="PRINTS" id="PR00625">
    <property type="entry name" value="JDOMAIN"/>
</dbReference>
<evidence type="ECO:0000256" key="1">
    <source>
        <dbReference type="ARBA" id="ARBA00023186"/>
    </source>
</evidence>
<dbReference type="Gene3D" id="2.60.260.20">
    <property type="entry name" value="Urease metallochaperone UreE, N-terminal domain"/>
    <property type="match status" value="2"/>
</dbReference>
<dbReference type="GO" id="GO:0005829">
    <property type="term" value="C:cytosol"/>
    <property type="evidence" value="ECO:0007669"/>
    <property type="project" value="TreeGrafter"/>
</dbReference>
<dbReference type="FunFam" id="2.60.260.20:FF:000006">
    <property type="entry name" value="DnaJ subfamily B member 13"/>
    <property type="match status" value="1"/>
</dbReference>
<dbReference type="InterPro" id="IPR001623">
    <property type="entry name" value="DnaJ_domain"/>
</dbReference>
<feature type="domain" description="J" evidence="2">
    <location>
        <begin position="3"/>
        <end position="68"/>
    </location>
</feature>
<keyword evidence="4" id="KW-1185">Reference proteome</keyword>
<dbReference type="Pfam" id="PF00226">
    <property type="entry name" value="DnaJ"/>
    <property type="match status" value="1"/>
</dbReference>
<reference evidence="3" key="2">
    <citation type="submission" date="2023-06" db="EMBL/GenBank/DDBJ databases">
        <authorList>
            <person name="Ma L."/>
            <person name="Liu K.-W."/>
            <person name="Li Z."/>
            <person name="Hsiao Y.-Y."/>
            <person name="Qi Y."/>
            <person name="Fu T."/>
            <person name="Tang G."/>
            <person name="Zhang D."/>
            <person name="Sun W.-H."/>
            <person name="Liu D.-K."/>
            <person name="Li Y."/>
            <person name="Chen G.-Z."/>
            <person name="Liu X.-D."/>
            <person name="Liao X.-Y."/>
            <person name="Jiang Y.-T."/>
            <person name="Yu X."/>
            <person name="Hao Y."/>
            <person name="Huang J."/>
            <person name="Zhao X.-W."/>
            <person name="Ke S."/>
            <person name="Chen Y.-Y."/>
            <person name="Wu W.-L."/>
            <person name="Hsu J.-L."/>
            <person name="Lin Y.-F."/>
            <person name="Huang M.-D."/>
            <person name="Li C.-Y."/>
            <person name="Huang L."/>
            <person name="Wang Z.-W."/>
            <person name="Zhao X."/>
            <person name="Zhong W.-Y."/>
            <person name="Peng D.-H."/>
            <person name="Ahmad S."/>
            <person name="Lan S."/>
            <person name="Zhang J.-S."/>
            <person name="Tsai W.-C."/>
            <person name="Van De Peer Y."/>
            <person name="Liu Z.-J."/>
        </authorList>
    </citation>
    <scope>NUCLEOTIDE SEQUENCE</scope>
    <source>
        <strain evidence="3">CP</strain>
        <tissue evidence="3">Leaves</tissue>
    </source>
</reference>
<dbReference type="Pfam" id="PF01556">
    <property type="entry name" value="DnaJ_C"/>
    <property type="match status" value="1"/>
</dbReference>
<dbReference type="SUPFAM" id="SSF49493">
    <property type="entry name" value="HSP40/DnaJ peptide-binding domain"/>
    <property type="match status" value="2"/>
</dbReference>
<dbReference type="GO" id="GO:0051087">
    <property type="term" value="F:protein-folding chaperone binding"/>
    <property type="evidence" value="ECO:0007669"/>
    <property type="project" value="TreeGrafter"/>
</dbReference>
<dbReference type="GO" id="GO:0051082">
    <property type="term" value="F:unfolded protein binding"/>
    <property type="evidence" value="ECO:0007669"/>
    <property type="project" value="InterPro"/>
</dbReference>
<dbReference type="PROSITE" id="PS50076">
    <property type="entry name" value="DNAJ_2"/>
    <property type="match status" value="1"/>
</dbReference>
<dbReference type="PANTHER" id="PTHR24078">
    <property type="entry name" value="DNAJ HOMOLOG SUBFAMILY C MEMBER"/>
    <property type="match status" value="1"/>
</dbReference>
<reference evidence="3" key="1">
    <citation type="journal article" date="2023" name="Nat. Commun.">
        <title>Diploid and tetraploid genomes of Acorus and the evolution of monocots.</title>
        <authorList>
            <person name="Ma L."/>
            <person name="Liu K.W."/>
            <person name="Li Z."/>
            <person name="Hsiao Y.Y."/>
            <person name="Qi Y."/>
            <person name="Fu T."/>
            <person name="Tang G.D."/>
            <person name="Zhang D."/>
            <person name="Sun W.H."/>
            <person name="Liu D.K."/>
            <person name="Li Y."/>
            <person name="Chen G.Z."/>
            <person name="Liu X.D."/>
            <person name="Liao X.Y."/>
            <person name="Jiang Y.T."/>
            <person name="Yu X."/>
            <person name="Hao Y."/>
            <person name="Huang J."/>
            <person name="Zhao X.W."/>
            <person name="Ke S."/>
            <person name="Chen Y.Y."/>
            <person name="Wu W.L."/>
            <person name="Hsu J.L."/>
            <person name="Lin Y.F."/>
            <person name="Huang M.D."/>
            <person name="Li C.Y."/>
            <person name="Huang L."/>
            <person name="Wang Z.W."/>
            <person name="Zhao X."/>
            <person name="Zhong W.Y."/>
            <person name="Peng D.H."/>
            <person name="Ahmad S."/>
            <person name="Lan S."/>
            <person name="Zhang J.S."/>
            <person name="Tsai W.C."/>
            <person name="Van de Peer Y."/>
            <person name="Liu Z.J."/>
        </authorList>
    </citation>
    <scope>NUCLEOTIDE SEQUENCE</scope>
    <source>
        <strain evidence="3">CP</strain>
    </source>
</reference>
<gene>
    <name evidence="3" type="ORF">QJS10_CPA07g01107</name>
</gene>
<dbReference type="PANTHER" id="PTHR24078:SF522">
    <property type="entry name" value="DNAJ CHAPERONE C-TERMINAL DOMAIN-CONTAINING PROTEIN"/>
    <property type="match status" value="1"/>
</dbReference>
<accession>A0AAV9EFR7</accession>
<dbReference type="CDD" id="cd10747">
    <property type="entry name" value="DnaJ_C"/>
    <property type="match status" value="1"/>
</dbReference>
<dbReference type="AlphaFoldDB" id="A0AAV9EFR7"/>
<dbReference type="CDD" id="cd06257">
    <property type="entry name" value="DnaJ"/>
    <property type="match status" value="1"/>
</dbReference>
<comment type="caution">
    <text evidence="3">The sequence shown here is derived from an EMBL/GenBank/DDBJ whole genome shotgun (WGS) entry which is preliminary data.</text>
</comment>
<dbReference type="FunFam" id="2.60.260.20:FF:000002">
    <property type="entry name" value="Dnaj homolog subfamily b member"/>
    <property type="match status" value="1"/>
</dbReference>
<proteinExistence type="predicted"/>
<organism evidence="3 4">
    <name type="scientific">Acorus calamus</name>
    <name type="common">Sweet flag</name>
    <dbReference type="NCBI Taxonomy" id="4465"/>
    <lineage>
        <taxon>Eukaryota</taxon>
        <taxon>Viridiplantae</taxon>
        <taxon>Streptophyta</taxon>
        <taxon>Embryophyta</taxon>
        <taxon>Tracheophyta</taxon>
        <taxon>Spermatophyta</taxon>
        <taxon>Magnoliopsida</taxon>
        <taxon>Liliopsida</taxon>
        <taxon>Acoraceae</taxon>
        <taxon>Acorus</taxon>
    </lineage>
</organism>
<dbReference type="Gene3D" id="1.10.287.110">
    <property type="entry name" value="DnaJ domain"/>
    <property type="match status" value="1"/>
</dbReference>
<dbReference type="InterPro" id="IPR008971">
    <property type="entry name" value="HSP40/DnaJ_pept-bd"/>
</dbReference>
<dbReference type="Proteomes" id="UP001180020">
    <property type="component" value="Unassembled WGS sequence"/>
</dbReference>
<evidence type="ECO:0000313" key="3">
    <source>
        <dbReference type="EMBL" id="KAK1311655.1"/>
    </source>
</evidence>
<dbReference type="GO" id="GO:0005783">
    <property type="term" value="C:endoplasmic reticulum"/>
    <property type="evidence" value="ECO:0007669"/>
    <property type="project" value="UniProtKB-ARBA"/>
</dbReference>
<dbReference type="GO" id="GO:0006457">
    <property type="term" value="P:protein folding"/>
    <property type="evidence" value="ECO:0007669"/>
    <property type="project" value="InterPro"/>
</dbReference>
<protein>
    <recommendedName>
        <fullName evidence="2">J domain-containing protein</fullName>
    </recommendedName>
</protein>
<dbReference type="InterPro" id="IPR051339">
    <property type="entry name" value="DnaJ_subfamily_B"/>
</dbReference>
<evidence type="ECO:0000259" key="2">
    <source>
        <dbReference type="PROSITE" id="PS50076"/>
    </source>
</evidence>
<sequence>MWTYYWVLQLSKNASQQEINKAYQKMISIWHPSKNPRNPIAQSRFNLINQAYKVLCDPVERARYDKFGDPAFTENHGLKKQPAVETPLRCTLEELYVGKTKNLRITRSIVTFDGTKNTEQEILEIRIQPGWKRGVRITFLEKGDVLPNSIPADIVFIIEETPHNIFKKEGNDLVVTRSISLIKALTGFALHLTTLDGRNLAVPVSEIINPDYEKVIPNEGMPIAKAPGMKGNLRIKFIIEFPTGLSMQDRTDLKELLSY</sequence>
<name>A0AAV9EFR7_ACOCL</name>